<dbReference type="Proteomes" id="UP000708208">
    <property type="component" value="Unassembled WGS sequence"/>
</dbReference>
<evidence type="ECO:0000313" key="1">
    <source>
        <dbReference type="EMBL" id="CAG7786684.1"/>
    </source>
</evidence>
<dbReference type="GO" id="GO:0032273">
    <property type="term" value="P:positive regulation of protein polymerization"/>
    <property type="evidence" value="ECO:0007669"/>
    <property type="project" value="TreeGrafter"/>
</dbReference>
<dbReference type="Pfam" id="PF05517">
    <property type="entry name" value="p25-alpha"/>
    <property type="match status" value="1"/>
</dbReference>
<dbReference type="GO" id="GO:0001578">
    <property type="term" value="P:microtubule bundle formation"/>
    <property type="evidence" value="ECO:0007669"/>
    <property type="project" value="TreeGrafter"/>
</dbReference>
<dbReference type="OrthoDB" id="548799at2759"/>
<name>A0A8J2KK90_9HEXA</name>
<accession>A0A8J2KK90</accession>
<dbReference type="AlphaFoldDB" id="A0A8J2KK90"/>
<gene>
    <name evidence="1" type="ORF">AFUS01_LOCUS25242</name>
</gene>
<reference evidence="1" key="1">
    <citation type="submission" date="2021-06" db="EMBL/GenBank/DDBJ databases">
        <authorList>
            <person name="Hodson N. C."/>
            <person name="Mongue J. A."/>
            <person name="Jaron S. K."/>
        </authorList>
    </citation>
    <scope>NUCLEOTIDE SEQUENCE</scope>
</reference>
<dbReference type="PANTHER" id="PTHR12932">
    <property type="entry name" value="P25 ALPHA-RELATED"/>
    <property type="match status" value="1"/>
</dbReference>
<keyword evidence="2" id="KW-1185">Reference proteome</keyword>
<dbReference type="GO" id="GO:0015631">
    <property type="term" value="F:tubulin binding"/>
    <property type="evidence" value="ECO:0007669"/>
    <property type="project" value="InterPro"/>
</dbReference>
<organism evidence="1 2">
    <name type="scientific">Allacma fusca</name>
    <dbReference type="NCBI Taxonomy" id="39272"/>
    <lineage>
        <taxon>Eukaryota</taxon>
        <taxon>Metazoa</taxon>
        <taxon>Ecdysozoa</taxon>
        <taxon>Arthropoda</taxon>
        <taxon>Hexapoda</taxon>
        <taxon>Collembola</taxon>
        <taxon>Symphypleona</taxon>
        <taxon>Sminthuridae</taxon>
        <taxon>Allacma</taxon>
    </lineage>
</organism>
<protein>
    <submittedName>
        <fullName evidence="1">Uncharacterized protein</fullName>
    </submittedName>
</protein>
<dbReference type="InterPro" id="IPR008907">
    <property type="entry name" value="TPP/p25"/>
</dbReference>
<comment type="caution">
    <text evidence="1">The sequence shown here is derived from an EMBL/GenBank/DDBJ whole genome shotgun (WGS) entry which is preliminary data.</text>
</comment>
<dbReference type="GO" id="GO:0005874">
    <property type="term" value="C:microtubule"/>
    <property type="evidence" value="ECO:0007669"/>
    <property type="project" value="TreeGrafter"/>
</dbReference>
<evidence type="ECO:0000313" key="2">
    <source>
        <dbReference type="Proteomes" id="UP000708208"/>
    </source>
</evidence>
<proteinExistence type="predicted"/>
<dbReference type="PANTHER" id="PTHR12932:SF9">
    <property type="entry name" value="TUBULIN POLYMERIZATION-PROMOTING PROTEIN HOMOLOG"/>
    <property type="match status" value="1"/>
</dbReference>
<dbReference type="GO" id="GO:0046785">
    <property type="term" value="P:microtubule polymerization"/>
    <property type="evidence" value="ECO:0007669"/>
    <property type="project" value="InterPro"/>
</dbReference>
<sequence>MGDAAGDSADKLVDKEATLQDQFAAFSRFGDKSSDGKEISLTNSDKWMKQAHVIDGKKMTTTDTSIYFKKQFK</sequence>
<dbReference type="EMBL" id="CAJVCH010322959">
    <property type="protein sequence ID" value="CAG7786684.1"/>
    <property type="molecule type" value="Genomic_DNA"/>
</dbReference>